<organism evidence="1 2">
    <name type="scientific">Citrus unshiu</name>
    <name type="common">Satsuma mandarin</name>
    <name type="synonym">Citrus nobilis var. unshiu</name>
    <dbReference type="NCBI Taxonomy" id="55188"/>
    <lineage>
        <taxon>Eukaryota</taxon>
        <taxon>Viridiplantae</taxon>
        <taxon>Streptophyta</taxon>
        <taxon>Embryophyta</taxon>
        <taxon>Tracheophyta</taxon>
        <taxon>Spermatophyta</taxon>
        <taxon>Magnoliopsida</taxon>
        <taxon>eudicotyledons</taxon>
        <taxon>Gunneridae</taxon>
        <taxon>Pentapetalae</taxon>
        <taxon>rosids</taxon>
        <taxon>malvids</taxon>
        <taxon>Sapindales</taxon>
        <taxon>Rutaceae</taxon>
        <taxon>Aurantioideae</taxon>
        <taxon>Citrus</taxon>
    </lineage>
</organism>
<accession>A0A2H5QW82</accession>
<dbReference type="EMBL" id="BDQV01001000">
    <property type="protein sequence ID" value="GAY68881.1"/>
    <property type="molecule type" value="Genomic_DNA"/>
</dbReference>
<reference evidence="1 2" key="1">
    <citation type="journal article" date="2017" name="Front. Genet.">
        <title>Draft sequencing of the heterozygous diploid genome of Satsuma (Citrus unshiu Marc.) using a hybrid assembly approach.</title>
        <authorList>
            <person name="Shimizu T."/>
            <person name="Tanizawa Y."/>
            <person name="Mochizuki T."/>
            <person name="Nagasaki H."/>
            <person name="Yoshioka T."/>
            <person name="Toyoda A."/>
            <person name="Fujiyama A."/>
            <person name="Kaminuma E."/>
            <person name="Nakamura Y."/>
        </authorList>
    </citation>
    <scope>NUCLEOTIDE SEQUENCE [LARGE SCALE GENOMIC DNA]</scope>
    <source>
        <strain evidence="2">cv. Miyagawa wase</strain>
    </source>
</reference>
<sequence>MVLCIEDGLTSAVSLRTLTSAPFTQSVSLLCPRTYSLPVGSVASVLKRNCRLLQLNDWKGKGEVVMC</sequence>
<name>A0A2H5QW82_CITUN</name>
<gene>
    <name evidence="1" type="ORF">CUMW_267610</name>
</gene>
<dbReference type="AlphaFoldDB" id="A0A2H5QW82"/>
<evidence type="ECO:0000313" key="2">
    <source>
        <dbReference type="Proteomes" id="UP000236630"/>
    </source>
</evidence>
<evidence type="ECO:0000313" key="1">
    <source>
        <dbReference type="EMBL" id="GAY68881.1"/>
    </source>
</evidence>
<proteinExistence type="predicted"/>
<keyword evidence="2" id="KW-1185">Reference proteome</keyword>
<protein>
    <submittedName>
        <fullName evidence="1">Uncharacterized protein</fullName>
    </submittedName>
</protein>
<dbReference type="Proteomes" id="UP000236630">
    <property type="component" value="Unassembled WGS sequence"/>
</dbReference>
<comment type="caution">
    <text evidence="1">The sequence shown here is derived from an EMBL/GenBank/DDBJ whole genome shotgun (WGS) entry which is preliminary data.</text>
</comment>